<dbReference type="Proteomes" id="UP001230649">
    <property type="component" value="Unassembled WGS sequence"/>
</dbReference>
<protein>
    <submittedName>
        <fullName evidence="1">Uncharacterized protein</fullName>
    </submittedName>
</protein>
<evidence type="ECO:0000313" key="1">
    <source>
        <dbReference type="EMBL" id="KAJ9105939.1"/>
    </source>
</evidence>
<sequence length="460" mass="51963">MSGKRYTAPSKRPIAQRKTTSTTTRRVQLVSFVVQLCLTAYGEYHDRRNVIKYTDVDYRVFSDAVRALWMPDAGRGNVARGWLVNVVGMDGRGLMMRGSPYTRATYRYTPLLAGLLSPVHVLPAPMGPIFGKLLFSFVSSFTIPNLLLRLAVVEGQPVTTTTTTTWLIHGIWTLNPIILNINTRGSSEALLVVLVLGALVAMREGRMRTCAVLWATSIHWKLYPVIYASSIVMVLHRMDGGVFWTRRKVEFGAWSVGTMVGLSGLCWAIWGRAFVEHAFLYHATRMDHRHNFSPFFYPIYLQMFHGSPPGSTWMASLQSAMDKVIRHPLASFLPQFSLAIGSGFVLPGTTASITFTWFIQTVVFVTFNKVCTSQYFIWYLFFLPIVIPQLEMTRTRAVTCLAVWIGSQALWLSIAYRLEFLAQSVFLPLWLASLVFLVANTWCIGVLLDSYKIRPRVKSE</sequence>
<gene>
    <name evidence="1" type="ORF">QFC20_004177</name>
</gene>
<evidence type="ECO:0000313" key="2">
    <source>
        <dbReference type="Proteomes" id="UP001230649"/>
    </source>
</evidence>
<reference evidence="1" key="1">
    <citation type="submission" date="2023-04" db="EMBL/GenBank/DDBJ databases">
        <title>Draft Genome sequencing of Naganishia species isolated from polar environments using Oxford Nanopore Technology.</title>
        <authorList>
            <person name="Leo P."/>
            <person name="Venkateswaran K."/>
        </authorList>
    </citation>
    <scope>NUCLEOTIDE SEQUENCE</scope>
    <source>
        <strain evidence="1">MNA-CCFEE 5262</strain>
    </source>
</reference>
<keyword evidence="2" id="KW-1185">Reference proteome</keyword>
<proteinExistence type="predicted"/>
<accession>A0ACC2W2G9</accession>
<organism evidence="1 2">
    <name type="scientific">Naganishia adeliensis</name>
    <dbReference type="NCBI Taxonomy" id="92952"/>
    <lineage>
        <taxon>Eukaryota</taxon>
        <taxon>Fungi</taxon>
        <taxon>Dikarya</taxon>
        <taxon>Basidiomycota</taxon>
        <taxon>Agaricomycotina</taxon>
        <taxon>Tremellomycetes</taxon>
        <taxon>Filobasidiales</taxon>
        <taxon>Filobasidiaceae</taxon>
        <taxon>Naganishia</taxon>
    </lineage>
</organism>
<comment type="caution">
    <text evidence="1">The sequence shown here is derived from an EMBL/GenBank/DDBJ whole genome shotgun (WGS) entry which is preliminary data.</text>
</comment>
<name>A0ACC2W2G9_9TREE</name>
<dbReference type="EMBL" id="JASBWS010000045">
    <property type="protein sequence ID" value="KAJ9105939.1"/>
    <property type="molecule type" value="Genomic_DNA"/>
</dbReference>